<dbReference type="Proteomes" id="UP000500949">
    <property type="component" value="Chromosome"/>
</dbReference>
<dbReference type="EMBL" id="CP046176">
    <property type="protein sequence ID" value="QJR75887.1"/>
    <property type="molecule type" value="Genomic_DNA"/>
</dbReference>
<dbReference type="AlphaFoldDB" id="A0A858XK04"/>
<accession>A0A858XK04</accession>
<evidence type="ECO:0000313" key="1">
    <source>
        <dbReference type="EMBL" id="QJR75887.1"/>
    </source>
</evidence>
<gene>
    <name evidence="1" type="ORF">GKD17_05495</name>
</gene>
<reference evidence="1 2" key="1">
    <citation type="submission" date="2019-11" db="EMBL/GenBank/DDBJ databases">
        <title>Complete genome sequence of Bacteroides dorei DSM 17855.</title>
        <authorList>
            <person name="Russell J.T."/>
        </authorList>
    </citation>
    <scope>NUCLEOTIDE SEQUENCE [LARGE SCALE GENOMIC DNA]</scope>
    <source>
        <strain evidence="1 2">DSM 17855</strain>
    </source>
</reference>
<dbReference type="RefSeq" id="WP_007837373.1">
    <property type="nucleotide sequence ID" value="NZ_CP046176.1"/>
</dbReference>
<evidence type="ECO:0000313" key="2">
    <source>
        <dbReference type="Proteomes" id="UP000500949"/>
    </source>
</evidence>
<sequence>MTDNEYSKTREAAAEALIHWAKTGWQQFTMRDAVNNYLEASGANRPSIGGEEAILARRKIAANRLAIDCIYALSKEELSKVDRELDEIVGDMPRQDIGRTR</sequence>
<name>A0A858XK04_9BACT</name>
<organism evidence="1 2">
    <name type="scientific">Phocaeicola dorei</name>
    <dbReference type="NCBI Taxonomy" id="357276"/>
    <lineage>
        <taxon>Bacteria</taxon>
        <taxon>Pseudomonadati</taxon>
        <taxon>Bacteroidota</taxon>
        <taxon>Bacteroidia</taxon>
        <taxon>Bacteroidales</taxon>
        <taxon>Bacteroidaceae</taxon>
        <taxon>Phocaeicola</taxon>
    </lineage>
</organism>
<protein>
    <submittedName>
        <fullName evidence="1">Uncharacterized protein</fullName>
    </submittedName>
</protein>
<dbReference type="GeneID" id="93446141"/>
<proteinExistence type="predicted"/>